<keyword evidence="3" id="KW-0479">Metal-binding</keyword>
<keyword evidence="7" id="KW-0411">Iron-sulfur</keyword>
<evidence type="ECO:0000313" key="10">
    <source>
        <dbReference type="EMBL" id="GAA0608199.1"/>
    </source>
</evidence>
<evidence type="ECO:0000259" key="9">
    <source>
        <dbReference type="PROSITE" id="PS51296"/>
    </source>
</evidence>
<dbReference type="InterPro" id="IPR017941">
    <property type="entry name" value="Rieske_2Fe-2S"/>
</dbReference>
<keyword evidence="5" id="KW-0560">Oxidoreductase</keyword>
<evidence type="ECO:0000256" key="8">
    <source>
        <dbReference type="ARBA" id="ARBA00023027"/>
    </source>
</evidence>
<gene>
    <name evidence="10" type="ORF">GCM10009547_07680</name>
</gene>
<dbReference type="Pfam" id="PF00848">
    <property type="entry name" value="Ring_hydroxyl_A"/>
    <property type="match status" value="1"/>
</dbReference>
<evidence type="ECO:0000256" key="6">
    <source>
        <dbReference type="ARBA" id="ARBA00023004"/>
    </source>
</evidence>
<sequence>MKLQPRFVQEDRVAGTFRVHRDVFLSQEVLEAEKAEFFDKVWLYLGHESELDKPGDFIARQVGGRPIIFTKDRKGQIRALLNTCRHRGAQVCREDFGNAKIFTCFYHGWAYGTDGSLVSVPDADSYSSLDRESHGLVQPKLDSYSGFYFLSYNPDVEPLTDYLADAKELLDLVANQSESGMAVVKGAHHYSMKANWKLLMENSCDGYHGMSVHQTYVEMMMSLGMTPSLVKQSGDGAVVADYGINLGNGHATTWFPELGRPLISERGLELVAAHRERMVERLGEEYTRRALNTSRNTIVFPNLVIVDLNFGIQIRTMFPLSPTETAITGWQISPAEVGDELKGYRIDNALTFWGPGGLATPDDVEALEQCQIGFATSKEVPWSDISKGFGKPRPTTFDELQMRTFWRRWNFLVTGEQLPEEGESYAQLLGPISEKAKVSS</sequence>
<dbReference type="PRINTS" id="PR00090">
    <property type="entry name" value="RNGDIOXGNASE"/>
</dbReference>
<name>A0ABP3RJ76_9ACTN</name>
<keyword evidence="4 10" id="KW-0223">Dioxygenase</keyword>
<protein>
    <submittedName>
        <fullName evidence="10">Aromatic-ring-hydroxylating dioxygenase subunit alpha</fullName>
    </submittedName>
</protein>
<evidence type="ECO:0000256" key="2">
    <source>
        <dbReference type="ARBA" id="ARBA00022714"/>
    </source>
</evidence>
<dbReference type="InterPro" id="IPR015879">
    <property type="entry name" value="Ring_hydroxy_dOase_asu_C_dom"/>
</dbReference>
<dbReference type="Gene3D" id="2.102.10.10">
    <property type="entry name" value="Rieske [2Fe-2S] iron-sulphur domain"/>
    <property type="match status" value="1"/>
</dbReference>
<dbReference type="Pfam" id="PF00355">
    <property type="entry name" value="Rieske"/>
    <property type="match status" value="1"/>
</dbReference>
<accession>A0ABP3RJ76</accession>
<dbReference type="PROSITE" id="PS00570">
    <property type="entry name" value="RING_HYDROXYL_ALPHA"/>
    <property type="match status" value="1"/>
</dbReference>
<reference evidence="11" key="1">
    <citation type="journal article" date="2019" name="Int. J. Syst. Evol. Microbiol.">
        <title>The Global Catalogue of Microorganisms (GCM) 10K type strain sequencing project: providing services to taxonomists for standard genome sequencing and annotation.</title>
        <authorList>
            <consortium name="The Broad Institute Genomics Platform"/>
            <consortium name="The Broad Institute Genome Sequencing Center for Infectious Disease"/>
            <person name="Wu L."/>
            <person name="Ma J."/>
        </authorList>
    </citation>
    <scope>NUCLEOTIDE SEQUENCE [LARGE SCALE GENOMIC DNA]</scope>
    <source>
        <strain evidence="11">JCM 10671</strain>
    </source>
</reference>
<organism evidence="10 11">
    <name type="scientific">Sporichthya brevicatena</name>
    <dbReference type="NCBI Taxonomy" id="171442"/>
    <lineage>
        <taxon>Bacteria</taxon>
        <taxon>Bacillati</taxon>
        <taxon>Actinomycetota</taxon>
        <taxon>Actinomycetes</taxon>
        <taxon>Sporichthyales</taxon>
        <taxon>Sporichthyaceae</taxon>
        <taxon>Sporichthya</taxon>
    </lineage>
</organism>
<comment type="caution">
    <text evidence="10">The sequence shown here is derived from an EMBL/GenBank/DDBJ whole genome shotgun (WGS) entry which is preliminary data.</text>
</comment>
<dbReference type="PANTHER" id="PTHR43756:SF1">
    <property type="entry name" value="3-PHENYLPROPIONATE_CINNAMIC ACID DIOXYGENASE SUBUNIT ALPHA"/>
    <property type="match status" value="1"/>
</dbReference>
<dbReference type="InterPro" id="IPR036922">
    <property type="entry name" value="Rieske_2Fe-2S_sf"/>
</dbReference>
<evidence type="ECO:0000256" key="7">
    <source>
        <dbReference type="ARBA" id="ARBA00023014"/>
    </source>
</evidence>
<keyword evidence="2" id="KW-0001">2Fe-2S</keyword>
<evidence type="ECO:0000256" key="4">
    <source>
        <dbReference type="ARBA" id="ARBA00022964"/>
    </source>
</evidence>
<dbReference type="PROSITE" id="PS51296">
    <property type="entry name" value="RIESKE"/>
    <property type="match status" value="1"/>
</dbReference>
<dbReference type="PANTHER" id="PTHR43756">
    <property type="entry name" value="CHOLINE MONOOXYGENASE, CHLOROPLASTIC"/>
    <property type="match status" value="1"/>
</dbReference>
<dbReference type="EMBL" id="BAAAHE010000007">
    <property type="protein sequence ID" value="GAA0608199.1"/>
    <property type="molecule type" value="Genomic_DNA"/>
</dbReference>
<dbReference type="SUPFAM" id="SSF50022">
    <property type="entry name" value="ISP domain"/>
    <property type="match status" value="1"/>
</dbReference>
<evidence type="ECO:0000313" key="11">
    <source>
        <dbReference type="Proteomes" id="UP001500957"/>
    </source>
</evidence>
<dbReference type="InterPro" id="IPR001663">
    <property type="entry name" value="Rng_hydr_dOase-A"/>
</dbReference>
<dbReference type="InterPro" id="IPR015881">
    <property type="entry name" value="ARHD_Rieske_2Fe_2S"/>
</dbReference>
<evidence type="ECO:0000256" key="3">
    <source>
        <dbReference type="ARBA" id="ARBA00022723"/>
    </source>
</evidence>
<dbReference type="GO" id="GO:0051213">
    <property type="term" value="F:dioxygenase activity"/>
    <property type="evidence" value="ECO:0007669"/>
    <property type="project" value="UniProtKB-KW"/>
</dbReference>
<keyword evidence="8" id="KW-0520">NAD</keyword>
<dbReference type="RefSeq" id="WP_344601783.1">
    <property type="nucleotide sequence ID" value="NZ_BAAAHE010000007.1"/>
</dbReference>
<keyword evidence="6" id="KW-0408">Iron</keyword>
<comment type="similarity">
    <text evidence="1">Belongs to the bacterial ring-hydroxylating dioxygenase alpha subunit family.</text>
</comment>
<dbReference type="Gene3D" id="3.90.380.10">
    <property type="entry name" value="Naphthalene 1,2-dioxygenase Alpha Subunit, Chain A, domain 1"/>
    <property type="match status" value="1"/>
</dbReference>
<proteinExistence type="inferred from homology"/>
<dbReference type="Proteomes" id="UP001500957">
    <property type="component" value="Unassembled WGS sequence"/>
</dbReference>
<keyword evidence="11" id="KW-1185">Reference proteome</keyword>
<evidence type="ECO:0000256" key="1">
    <source>
        <dbReference type="ARBA" id="ARBA00008751"/>
    </source>
</evidence>
<dbReference type="CDD" id="cd03469">
    <property type="entry name" value="Rieske_RO_Alpha_N"/>
    <property type="match status" value="1"/>
</dbReference>
<feature type="domain" description="Rieske" evidence="9">
    <location>
        <begin position="43"/>
        <end position="150"/>
    </location>
</feature>
<evidence type="ECO:0000256" key="5">
    <source>
        <dbReference type="ARBA" id="ARBA00023002"/>
    </source>
</evidence>
<dbReference type="SUPFAM" id="SSF55961">
    <property type="entry name" value="Bet v1-like"/>
    <property type="match status" value="1"/>
</dbReference>